<dbReference type="GeneID" id="6750199"/>
<feature type="domain" description="C-Maf-inducing protein PH" evidence="1">
    <location>
        <begin position="5"/>
        <end position="75"/>
    </location>
</feature>
<dbReference type="SUPFAM" id="SSF52047">
    <property type="entry name" value="RNI-like"/>
    <property type="match status" value="1"/>
</dbReference>
<dbReference type="HOGENOM" id="CLU_018505_0_0_1"/>
<sequence>MATFKPSGYMAGRILYEDIESVSAISSWDTRQRYCIRLWLGREAVLLQVPRLDLQQQWLISIKWRIAMKRFKFIINTCEDPVTIIKEVLNIVSIALKAPMEDSIYSEPIDAVSMLLMQSISPLTERVAPTEVICQMFHQLCQRSPCPSYLIDAFEPSVVILLKKNLDYGKYPYYRSFLQDFIFALSCQESNDYSLQTFIESVHEISEICPHPRVLPNLACLSLAAIYKIFQTKAEEIDNASKERYLDTYITLLDLIFQYNDWLPHIVAILQPIPIPENCLERLLRICVKDDRCEVHKAVLNVREGRRGWIHLFAPDNLACRDDGDLFAAMICKLISCCCRDKPSLRNFLEFITPMIAICKRGNLQMIKTVIFILERDVIPETDPRYEEIISSLQSTEASRHELEMMYERKAELSRMQQKGGYLHLTVPAKSTDKDLADILATGEYNNLKTLSLAFTHVTSACAEQLIKLRRLTHLNLWSTQAKLPNLEYIDVRYTEAWVIDVNLDDYRPVYISQKWTFSGCCERSLRQKQLQKTKIY</sequence>
<keyword evidence="3" id="KW-1185">Reference proteome</keyword>
<reference evidence="2 3" key="1">
    <citation type="journal article" date="2008" name="Nature">
        <title>The Trichoplax genome and the nature of placozoans.</title>
        <authorList>
            <person name="Srivastava M."/>
            <person name="Begovic E."/>
            <person name="Chapman J."/>
            <person name="Putnam N.H."/>
            <person name="Hellsten U."/>
            <person name="Kawashima T."/>
            <person name="Kuo A."/>
            <person name="Mitros T."/>
            <person name="Salamov A."/>
            <person name="Carpenter M.L."/>
            <person name="Signorovitch A.Y."/>
            <person name="Moreno M.A."/>
            <person name="Kamm K."/>
            <person name="Grimwood J."/>
            <person name="Schmutz J."/>
            <person name="Shapiro H."/>
            <person name="Grigoriev I.V."/>
            <person name="Buss L.W."/>
            <person name="Schierwater B."/>
            <person name="Dellaporta S.L."/>
            <person name="Rokhsar D.S."/>
        </authorList>
    </citation>
    <scope>NUCLEOTIDE SEQUENCE [LARGE SCALE GENOMIC DNA]</scope>
    <source>
        <strain evidence="2 3">Grell-BS-1999</strain>
    </source>
</reference>
<dbReference type="Proteomes" id="UP000009022">
    <property type="component" value="Unassembled WGS sequence"/>
</dbReference>
<evidence type="ECO:0000313" key="3">
    <source>
        <dbReference type="Proteomes" id="UP000009022"/>
    </source>
</evidence>
<dbReference type="eggNOG" id="ENOG502QRSV">
    <property type="taxonomic scope" value="Eukaryota"/>
</dbReference>
<evidence type="ECO:0000313" key="2">
    <source>
        <dbReference type="EMBL" id="EDV29783.1"/>
    </source>
</evidence>
<organism evidence="2 3">
    <name type="scientific">Trichoplax adhaerens</name>
    <name type="common">Trichoplax reptans</name>
    <dbReference type="NCBI Taxonomy" id="10228"/>
    <lineage>
        <taxon>Eukaryota</taxon>
        <taxon>Metazoa</taxon>
        <taxon>Placozoa</taxon>
        <taxon>Uniplacotomia</taxon>
        <taxon>Trichoplacea</taxon>
        <taxon>Trichoplacidae</taxon>
        <taxon>Trichoplax</taxon>
    </lineage>
</organism>
<dbReference type="PANTHER" id="PTHR25480:SF0">
    <property type="entry name" value="C-MAF-INDUCING PROTEIN"/>
    <property type="match status" value="1"/>
</dbReference>
<dbReference type="InterPro" id="IPR052813">
    <property type="entry name" value="CMIP"/>
</dbReference>
<proteinExistence type="predicted"/>
<dbReference type="PANTHER" id="PTHR25480">
    <property type="entry name" value="LEUCINE-RICH REPEAT-CONTAINING PROTEIN 73"/>
    <property type="match status" value="1"/>
</dbReference>
<gene>
    <name evidence="2" type="ORF">TRIADDRAFT_52529</name>
</gene>
<dbReference type="PhylomeDB" id="B3RJ11"/>
<dbReference type="KEGG" id="tad:TRIADDRAFT_52529"/>
<evidence type="ECO:0000259" key="1">
    <source>
        <dbReference type="Pfam" id="PF23066"/>
    </source>
</evidence>
<accession>B3RJ11</accession>
<dbReference type="Gene3D" id="3.80.10.10">
    <property type="entry name" value="Ribonuclease Inhibitor"/>
    <property type="match status" value="1"/>
</dbReference>
<dbReference type="EMBL" id="DS985241">
    <property type="protein sequence ID" value="EDV29783.1"/>
    <property type="molecule type" value="Genomic_DNA"/>
</dbReference>
<dbReference type="InParanoid" id="B3RJ11"/>
<dbReference type="Pfam" id="PF23066">
    <property type="entry name" value="PH_21"/>
    <property type="match status" value="1"/>
</dbReference>
<dbReference type="OMA" id="DECIYQT"/>
<dbReference type="AlphaFoldDB" id="B3RJ11"/>
<dbReference type="InterPro" id="IPR056429">
    <property type="entry name" value="PH_CMIP"/>
</dbReference>
<name>B3RJ11_TRIAD</name>
<dbReference type="OrthoDB" id="10056090at2759"/>
<dbReference type="RefSeq" id="XP_002108985.1">
    <property type="nucleotide sequence ID" value="XM_002108949.1"/>
</dbReference>
<dbReference type="CTD" id="6750199"/>
<dbReference type="InterPro" id="IPR032675">
    <property type="entry name" value="LRR_dom_sf"/>
</dbReference>
<protein>
    <recommendedName>
        <fullName evidence="1">C-Maf-inducing protein PH domain-containing protein</fullName>
    </recommendedName>
</protein>